<evidence type="ECO:0000313" key="2">
    <source>
        <dbReference type="Proteomes" id="UP001620460"/>
    </source>
</evidence>
<evidence type="ECO:0008006" key="3">
    <source>
        <dbReference type="Google" id="ProtNLM"/>
    </source>
</evidence>
<organism evidence="1 2">
    <name type="scientific">Dyella ginsengisoli</name>
    <dbReference type="NCBI Taxonomy" id="363848"/>
    <lineage>
        <taxon>Bacteria</taxon>
        <taxon>Pseudomonadati</taxon>
        <taxon>Pseudomonadota</taxon>
        <taxon>Gammaproteobacteria</taxon>
        <taxon>Lysobacterales</taxon>
        <taxon>Rhodanobacteraceae</taxon>
        <taxon>Dyella</taxon>
    </lineage>
</organism>
<sequence>MDVATTTTAIRALLTGDATFAADIAAAIGQPVARVLRANTPWEQISANQLPCFVMEQGDGATSSWASGDESGLVIGHRSQAFSYELDICLLWNEQNRETAADQRAALPGALGRLFLRNPQPGGCNAAWLKEWMPDQGVRHPLQCWVARVHCEITIED</sequence>
<dbReference type="Proteomes" id="UP001620460">
    <property type="component" value="Unassembled WGS sequence"/>
</dbReference>
<protein>
    <recommendedName>
        <fullName evidence="3">DUF3168 domain-containing protein</fullName>
    </recommendedName>
</protein>
<accession>A0ABW8JV32</accession>
<dbReference type="EMBL" id="JADIKM010000003">
    <property type="protein sequence ID" value="MFK2905011.1"/>
    <property type="molecule type" value="Genomic_DNA"/>
</dbReference>
<proteinExistence type="predicted"/>
<reference evidence="1 2" key="1">
    <citation type="submission" date="2020-10" db="EMBL/GenBank/DDBJ databases">
        <title>Phylogeny of dyella-like bacteria.</title>
        <authorList>
            <person name="Fu J."/>
        </authorList>
    </citation>
    <scope>NUCLEOTIDE SEQUENCE [LARGE SCALE GENOMIC DNA]</scope>
    <source>
        <strain evidence="1 2">Gsoil3046</strain>
    </source>
</reference>
<keyword evidence="2" id="KW-1185">Reference proteome</keyword>
<name>A0ABW8JV32_9GAMM</name>
<gene>
    <name evidence="1" type="ORF">ISP17_13700</name>
</gene>
<comment type="caution">
    <text evidence="1">The sequence shown here is derived from an EMBL/GenBank/DDBJ whole genome shotgun (WGS) entry which is preliminary data.</text>
</comment>
<dbReference type="RefSeq" id="WP_404634053.1">
    <property type="nucleotide sequence ID" value="NZ_JADIKM010000003.1"/>
</dbReference>
<evidence type="ECO:0000313" key="1">
    <source>
        <dbReference type="EMBL" id="MFK2905011.1"/>
    </source>
</evidence>